<feature type="non-terminal residue" evidence="3">
    <location>
        <position position="1"/>
    </location>
</feature>
<feature type="region of interest" description="Disordered" evidence="1">
    <location>
        <begin position="103"/>
        <end position="184"/>
    </location>
</feature>
<name>A0A9W8J4S0_9AGAR</name>
<evidence type="ECO:0000313" key="4">
    <source>
        <dbReference type="Proteomes" id="UP001140091"/>
    </source>
</evidence>
<feature type="domain" description="DUF6532" evidence="2">
    <location>
        <begin position="427"/>
        <end position="580"/>
    </location>
</feature>
<dbReference type="OrthoDB" id="2755811at2759"/>
<dbReference type="AlphaFoldDB" id="A0A9W8J4S0"/>
<organism evidence="3 4">
    <name type="scientific">Candolleomyces eurysporus</name>
    <dbReference type="NCBI Taxonomy" id="2828524"/>
    <lineage>
        <taxon>Eukaryota</taxon>
        <taxon>Fungi</taxon>
        <taxon>Dikarya</taxon>
        <taxon>Basidiomycota</taxon>
        <taxon>Agaricomycotina</taxon>
        <taxon>Agaricomycetes</taxon>
        <taxon>Agaricomycetidae</taxon>
        <taxon>Agaricales</taxon>
        <taxon>Agaricineae</taxon>
        <taxon>Psathyrellaceae</taxon>
        <taxon>Candolleomyces</taxon>
    </lineage>
</organism>
<feature type="compositionally biased region" description="Acidic residues" evidence="1">
    <location>
        <begin position="171"/>
        <end position="184"/>
    </location>
</feature>
<feature type="compositionally biased region" description="Basic and acidic residues" evidence="1">
    <location>
        <begin position="48"/>
        <end position="63"/>
    </location>
</feature>
<gene>
    <name evidence="3" type="ORF">H1R20_g9667</name>
</gene>
<feature type="compositionally biased region" description="Basic and acidic residues" evidence="1">
    <location>
        <begin position="231"/>
        <end position="268"/>
    </location>
</feature>
<feature type="compositionally biased region" description="Polar residues" evidence="1">
    <location>
        <begin position="24"/>
        <end position="39"/>
    </location>
</feature>
<feature type="compositionally biased region" description="Polar residues" evidence="1">
    <location>
        <begin position="314"/>
        <end position="328"/>
    </location>
</feature>
<feature type="region of interest" description="Disordered" evidence="1">
    <location>
        <begin position="1"/>
        <end position="63"/>
    </location>
</feature>
<dbReference type="Proteomes" id="UP001140091">
    <property type="component" value="Unassembled WGS sequence"/>
</dbReference>
<dbReference type="Pfam" id="PF20149">
    <property type="entry name" value="DUF6532"/>
    <property type="match status" value="1"/>
</dbReference>
<comment type="caution">
    <text evidence="3">The sequence shown here is derived from an EMBL/GenBank/DDBJ whole genome shotgun (WGS) entry which is preliminary data.</text>
</comment>
<evidence type="ECO:0000313" key="3">
    <source>
        <dbReference type="EMBL" id="KAJ2927424.1"/>
    </source>
</evidence>
<feature type="compositionally biased region" description="Low complexity" evidence="1">
    <location>
        <begin position="277"/>
        <end position="292"/>
    </location>
</feature>
<dbReference type="EMBL" id="JANBPK010000993">
    <property type="protein sequence ID" value="KAJ2927424.1"/>
    <property type="molecule type" value="Genomic_DNA"/>
</dbReference>
<accession>A0A9W8J4S0</accession>
<evidence type="ECO:0000259" key="2">
    <source>
        <dbReference type="Pfam" id="PF20149"/>
    </source>
</evidence>
<feature type="region of interest" description="Disordered" evidence="1">
    <location>
        <begin position="198"/>
        <end position="334"/>
    </location>
</feature>
<keyword evidence="4" id="KW-1185">Reference proteome</keyword>
<evidence type="ECO:0000256" key="1">
    <source>
        <dbReference type="SAM" id="MobiDB-lite"/>
    </source>
</evidence>
<dbReference type="InterPro" id="IPR045341">
    <property type="entry name" value="DUF6532"/>
</dbReference>
<sequence length="631" mass="68243">MASAPVRRSKRGLSVGNADPSIEPSPSTARTTRSANQPALSAPPPKRSRAEIQRAMAEKQTAKVKDMANQVQQLEKQEAAGIKAIAAIEDRIRKEQWEAQIRAEHPDIPTFDTYQPAPSFEATLDIPMDTDEPGNESEGGLDIPVDTDSDGLGLGGGQLDNPSGGDCCPPSEDDDKDLDGLEDAEELKAAYQKVKAALAQKKKEQQTKGALRAQVNKQRKLQSVAPVPAKQIKDGMDKTESDMVVKERKDGAGAKKKSALEGFKKHWDQAPAPTKPCPVTSESTPTTTNTVPIRQSKASRNTNSNAARLPNPNPTLSQADDTPTQSNSLDDESPAIVKSARELKATALSQKGGTSKMGLSVKKGKISASLKASAVPKKHNYSTKDLPLDGIKNGVARWRDEALPIVLAWGSTLPDPFAINSNPFFEAIVKSAWDEVFGEEGVEFSVEVAHVASAAIRTWRSGIGKAALKILADHFRQPGFGNQEARGQFVRDQLSNLRYVYEDPANEKGAYRAPLLLQVFAVHQTEVENTDAFYGHPVGALAFAATSLERALKFWSNGVLAESRANFVRGPWIDTINKHIGYIDTLKDGHWAKIEAATAPFVTASCSRMVLDSDENANVNDDVIINISDDD</sequence>
<feature type="compositionally biased region" description="Polar residues" evidence="1">
    <location>
        <begin position="296"/>
        <end position="306"/>
    </location>
</feature>
<reference evidence="3" key="1">
    <citation type="submission" date="2022-06" db="EMBL/GenBank/DDBJ databases">
        <title>Genome Sequence of Candolleomyces eurysporus.</title>
        <authorList>
            <person name="Buettner E."/>
        </authorList>
    </citation>
    <scope>NUCLEOTIDE SEQUENCE</scope>
    <source>
        <strain evidence="3">VTCC 930004</strain>
    </source>
</reference>
<proteinExistence type="predicted"/>
<protein>
    <recommendedName>
        <fullName evidence="2">DUF6532 domain-containing protein</fullName>
    </recommendedName>
</protein>